<feature type="domain" description="KOW" evidence="1">
    <location>
        <begin position="18"/>
        <end position="45"/>
    </location>
</feature>
<evidence type="ECO:0000259" key="1">
    <source>
        <dbReference type="SMART" id="SM00739"/>
    </source>
</evidence>
<dbReference type="SMART" id="SM00739">
    <property type="entry name" value="KOW"/>
    <property type="match status" value="2"/>
</dbReference>
<dbReference type="InterPro" id="IPR039659">
    <property type="entry name" value="SPT5"/>
</dbReference>
<proteinExistence type="predicted"/>
<sequence length="255" mass="29071">MKCLPKTLAINETELSKYFEPGNHMKVVSGMKEGATGMVVKVEQHVLTILSNTTKEHICVFADNVVENFEVATGITKIRDYELHNLMLLDNNCFGVIIRVESEAFHVLKGVLERLEVSLVKLREIKCKLHEKFNLQDKYRNHVSVKDVVRILEGPCKGKQDPIEHIYKGVVFVMINTTLKMLGLFVLKLILVVYWEDHVLMGTEIVILSQDLVASRLHHMYRHHQGDLLGEVLYLILVGDDAVVESTKNILFPVK</sequence>
<evidence type="ECO:0000313" key="3">
    <source>
        <dbReference type="Proteomes" id="UP001358586"/>
    </source>
</evidence>
<protein>
    <recommendedName>
        <fullName evidence="1">KOW domain-containing protein</fullName>
    </recommendedName>
</protein>
<organism evidence="2 3">
    <name type="scientific">Gossypium arboreum</name>
    <name type="common">Tree cotton</name>
    <name type="synonym">Gossypium nanking</name>
    <dbReference type="NCBI Taxonomy" id="29729"/>
    <lineage>
        <taxon>Eukaryota</taxon>
        <taxon>Viridiplantae</taxon>
        <taxon>Streptophyta</taxon>
        <taxon>Embryophyta</taxon>
        <taxon>Tracheophyta</taxon>
        <taxon>Spermatophyta</taxon>
        <taxon>Magnoliopsida</taxon>
        <taxon>eudicotyledons</taxon>
        <taxon>Gunneridae</taxon>
        <taxon>Pentapetalae</taxon>
        <taxon>rosids</taxon>
        <taxon>malvids</taxon>
        <taxon>Malvales</taxon>
        <taxon>Malvaceae</taxon>
        <taxon>Malvoideae</taxon>
        <taxon>Gossypium</taxon>
    </lineage>
</organism>
<dbReference type="InterPro" id="IPR005824">
    <property type="entry name" value="KOW"/>
</dbReference>
<dbReference type="EMBL" id="JARKNE010000005">
    <property type="protein sequence ID" value="KAK5833073.1"/>
    <property type="molecule type" value="Genomic_DNA"/>
</dbReference>
<dbReference type="Pfam" id="PF23291">
    <property type="entry name" value="KOW4_SPT5"/>
    <property type="match status" value="1"/>
</dbReference>
<dbReference type="PANTHER" id="PTHR11125:SF7">
    <property type="entry name" value="TRANSCRIPTION ELONGATION FACTOR SPT5"/>
    <property type="match status" value="1"/>
</dbReference>
<dbReference type="CDD" id="cd06083">
    <property type="entry name" value="KOW_Spt5_3"/>
    <property type="match status" value="1"/>
</dbReference>
<gene>
    <name evidence="2" type="ORF">PVK06_016885</name>
</gene>
<reference evidence="2 3" key="1">
    <citation type="submission" date="2023-03" db="EMBL/GenBank/DDBJ databases">
        <title>WGS of Gossypium arboreum.</title>
        <authorList>
            <person name="Yu D."/>
        </authorList>
    </citation>
    <scope>NUCLEOTIDE SEQUENCE [LARGE SCALE GENOMIC DNA]</scope>
    <source>
        <tissue evidence="2">Leaf</tissue>
    </source>
</reference>
<feature type="domain" description="KOW" evidence="1">
    <location>
        <begin position="142"/>
        <end position="169"/>
    </location>
</feature>
<dbReference type="InterPro" id="IPR041977">
    <property type="entry name" value="KOW_Spt5_4"/>
</dbReference>
<keyword evidence="3" id="KW-1185">Reference proteome</keyword>
<dbReference type="SUPFAM" id="SSF50104">
    <property type="entry name" value="Translation proteins SH3-like domain"/>
    <property type="match status" value="1"/>
</dbReference>
<dbReference type="CDD" id="cd06084">
    <property type="entry name" value="KOW_Spt5_4"/>
    <property type="match status" value="1"/>
</dbReference>
<dbReference type="InterPro" id="IPR014722">
    <property type="entry name" value="Rib_uL2_dom2"/>
</dbReference>
<evidence type="ECO:0000313" key="2">
    <source>
        <dbReference type="EMBL" id="KAK5833073.1"/>
    </source>
</evidence>
<dbReference type="PANTHER" id="PTHR11125">
    <property type="entry name" value="SUPPRESSOR OF TY 5"/>
    <property type="match status" value="1"/>
</dbReference>
<dbReference type="InterPro" id="IPR057936">
    <property type="entry name" value="KOWx_Spt5"/>
</dbReference>
<dbReference type="Proteomes" id="UP001358586">
    <property type="component" value="Chromosome 5"/>
</dbReference>
<dbReference type="Gene3D" id="2.30.30.30">
    <property type="match status" value="1"/>
</dbReference>
<comment type="caution">
    <text evidence="2">The sequence shown here is derived from an EMBL/GenBank/DDBJ whole genome shotgun (WGS) entry which is preliminary data.</text>
</comment>
<name>A0ABR0Q243_GOSAR</name>
<dbReference type="InterPro" id="IPR041976">
    <property type="entry name" value="KOW_Spt5_3"/>
</dbReference>
<dbReference type="InterPro" id="IPR008991">
    <property type="entry name" value="Translation_prot_SH3-like_sf"/>
</dbReference>
<dbReference type="Pfam" id="PF23037">
    <property type="entry name" value="KOWx_SPT5"/>
    <property type="match status" value="1"/>
</dbReference>
<accession>A0ABR0Q243</accession>